<dbReference type="Gene3D" id="1.20.890.10">
    <property type="entry name" value="cAMP-dependent protein kinase regulatory subunit, dimerization-anchoring domain"/>
    <property type="match status" value="1"/>
</dbReference>
<name>A0A4D5R9S9_SCOVI</name>
<dbReference type="InterPro" id="IPR018488">
    <property type="entry name" value="cNMP-bd_CS"/>
</dbReference>
<evidence type="ECO:0000256" key="4">
    <source>
        <dbReference type="ARBA" id="ARBA00022737"/>
    </source>
</evidence>
<dbReference type="GO" id="GO:0005829">
    <property type="term" value="C:cytosol"/>
    <property type="evidence" value="ECO:0007669"/>
    <property type="project" value="TreeGrafter"/>
</dbReference>
<dbReference type="PROSITE" id="PS50042">
    <property type="entry name" value="CNMP_BINDING_3"/>
    <property type="match status" value="2"/>
</dbReference>
<dbReference type="FunFam" id="2.60.120.10:FF:000013">
    <property type="entry name" value="cAMP-dependent protein kinase type I regulatory subunit"/>
    <property type="match status" value="1"/>
</dbReference>
<dbReference type="SMART" id="SM00100">
    <property type="entry name" value="cNMP"/>
    <property type="match status" value="2"/>
</dbReference>
<dbReference type="SMART" id="SM00394">
    <property type="entry name" value="RIIa"/>
    <property type="match status" value="1"/>
</dbReference>
<organism evidence="10">
    <name type="scientific">Scolopendra viridis</name>
    <name type="common">Giant centipede</name>
    <dbReference type="NCBI Taxonomy" id="118503"/>
    <lineage>
        <taxon>Eukaryota</taxon>
        <taxon>Metazoa</taxon>
        <taxon>Ecdysozoa</taxon>
        <taxon>Arthropoda</taxon>
        <taxon>Myriapoda</taxon>
        <taxon>Chilopoda</taxon>
        <taxon>Pleurostigmophora</taxon>
        <taxon>Scolopendromorpha</taxon>
        <taxon>Scolopendridae</taxon>
        <taxon>Scolopendra</taxon>
    </lineage>
</organism>
<proteinExistence type="inferred from homology"/>
<feature type="domain" description="Cyclic nucleotide-binding" evidence="9">
    <location>
        <begin position="250"/>
        <end position="371"/>
    </location>
</feature>
<feature type="compositionally biased region" description="Polar residues" evidence="8">
    <location>
        <begin position="61"/>
        <end position="70"/>
    </location>
</feature>
<protein>
    <submittedName>
        <fullName evidence="10">cAMP-dependent protein kinase regulatory subunit</fullName>
    </submittedName>
</protein>
<evidence type="ECO:0000256" key="1">
    <source>
        <dbReference type="ARBA" id="ARBA00005753"/>
    </source>
</evidence>
<dbReference type="CDD" id="cd00038">
    <property type="entry name" value="CAP_ED"/>
    <property type="match status" value="2"/>
</dbReference>
<feature type="binding site" evidence="7">
    <location>
        <position position="206"/>
    </location>
    <ligand>
        <name>3',5'-cyclic AMP</name>
        <dbReference type="ChEBI" id="CHEBI:58165"/>
        <label>1</label>
    </ligand>
</feature>
<feature type="binding site" evidence="7">
    <location>
        <position position="197"/>
    </location>
    <ligand>
        <name>3',5'-cyclic AMP</name>
        <dbReference type="ChEBI" id="CHEBI:58165"/>
        <label>1</label>
    </ligand>
</feature>
<dbReference type="GO" id="GO:0005952">
    <property type="term" value="C:cAMP-dependent protein kinase complex"/>
    <property type="evidence" value="ECO:0007669"/>
    <property type="project" value="InterPro"/>
</dbReference>
<feature type="region of interest" description="Disordered" evidence="8">
    <location>
        <begin position="61"/>
        <end position="98"/>
    </location>
</feature>
<dbReference type="InterPro" id="IPR003117">
    <property type="entry name" value="cAMP_dep_PK_reg_su_I/II_a/b"/>
</dbReference>
<dbReference type="InterPro" id="IPR014710">
    <property type="entry name" value="RmlC-like_jellyroll"/>
</dbReference>
<feature type="binding site" evidence="7">
    <location>
        <position position="330"/>
    </location>
    <ligand>
        <name>3',5'-cyclic AMP</name>
        <dbReference type="ChEBI" id="CHEBI:58165"/>
        <label>2</label>
    </ligand>
</feature>
<dbReference type="FunFam" id="1.20.890.10:FF:000013">
    <property type="entry name" value="cAMP-dependent protein kinase type I regulatory subunit"/>
    <property type="match status" value="1"/>
</dbReference>
<dbReference type="CDD" id="cd12097">
    <property type="entry name" value="DD_RI_PKA"/>
    <property type="match status" value="1"/>
</dbReference>
<dbReference type="PIRSF" id="PIRSF000548">
    <property type="entry name" value="PK_regulatory"/>
    <property type="match status" value="1"/>
</dbReference>
<keyword evidence="5 7" id="KW-0547">Nucleotide-binding</keyword>
<dbReference type="FunFam" id="2.60.120.10:FF:000006">
    <property type="entry name" value="cAMP-dependent protein kinase type I-alpha regulatory subunit"/>
    <property type="match status" value="1"/>
</dbReference>
<dbReference type="EMBL" id="GGNE01000398">
    <property type="protein sequence ID" value="MIC88939.1"/>
    <property type="molecule type" value="Transcribed_RNA"/>
</dbReference>
<keyword evidence="2" id="KW-0597">Phosphoprotein</keyword>
<dbReference type="PROSITE" id="PS00889">
    <property type="entry name" value="CNMP_BINDING_2"/>
    <property type="match status" value="2"/>
</dbReference>
<accession>A0A4D5R9S9</accession>
<evidence type="ECO:0000259" key="9">
    <source>
        <dbReference type="PROSITE" id="PS50042"/>
    </source>
</evidence>
<keyword evidence="4" id="KW-0677">Repeat</keyword>
<evidence type="ECO:0000256" key="2">
    <source>
        <dbReference type="ARBA" id="ARBA00022553"/>
    </source>
</evidence>
<evidence type="ECO:0000256" key="7">
    <source>
        <dbReference type="PIRSR" id="PIRSR000548-1"/>
    </source>
</evidence>
<dbReference type="GO" id="GO:0007611">
    <property type="term" value="P:learning or memory"/>
    <property type="evidence" value="ECO:0007669"/>
    <property type="project" value="UniProtKB-ARBA"/>
</dbReference>
<dbReference type="GO" id="GO:0030552">
    <property type="term" value="F:cAMP binding"/>
    <property type="evidence" value="ECO:0007669"/>
    <property type="project" value="UniProtKB-KW"/>
</dbReference>
<evidence type="ECO:0000256" key="6">
    <source>
        <dbReference type="ARBA" id="ARBA00023149"/>
    </source>
</evidence>
<dbReference type="InterPro" id="IPR000595">
    <property type="entry name" value="cNMP-bd_dom"/>
</dbReference>
<dbReference type="InterPro" id="IPR050503">
    <property type="entry name" value="cAMP-dep_PK_reg_su-like"/>
</dbReference>
<dbReference type="Pfam" id="PF00027">
    <property type="entry name" value="cNMP_binding"/>
    <property type="match status" value="2"/>
</dbReference>
<dbReference type="AlphaFoldDB" id="A0A4D5R9S9"/>
<dbReference type="GO" id="GO:0004862">
    <property type="term" value="F:cAMP-dependent protein kinase inhibitor activity"/>
    <property type="evidence" value="ECO:0007669"/>
    <property type="project" value="TreeGrafter"/>
</dbReference>
<comment type="similarity">
    <text evidence="1">Belongs to the cAMP-dependent kinase regulatory chain family.</text>
</comment>
<dbReference type="SUPFAM" id="SSF51206">
    <property type="entry name" value="cAMP-binding domain-like"/>
    <property type="match status" value="2"/>
</dbReference>
<reference evidence="10" key="1">
    <citation type="journal article" date="2018" name="Toxicon">
        <title>Venom-gland transcriptomics and venom proteomics of the giant Florida blue centipede, Scolopendra viridis.</title>
        <authorList>
            <person name="Ward M.J."/>
            <person name="Rokyta D.R."/>
        </authorList>
    </citation>
    <scope>NUCLEOTIDE SEQUENCE</scope>
    <source>
        <tissue evidence="10">Venom gland</tissue>
    </source>
</reference>
<dbReference type="InterPro" id="IPR018490">
    <property type="entry name" value="cNMP-bd_dom_sf"/>
</dbReference>
<dbReference type="SUPFAM" id="SSF47391">
    <property type="entry name" value="Dimerization-anchoring domain of cAMP-dependent PK regulatory subunit"/>
    <property type="match status" value="1"/>
</dbReference>
<keyword evidence="3 7" id="KW-0116">cAMP-binding</keyword>
<evidence type="ECO:0000256" key="3">
    <source>
        <dbReference type="ARBA" id="ARBA00022566"/>
    </source>
</evidence>
<dbReference type="PANTHER" id="PTHR11635">
    <property type="entry name" value="CAMP-DEPENDENT PROTEIN KINASE REGULATORY CHAIN"/>
    <property type="match status" value="1"/>
</dbReference>
<dbReference type="InterPro" id="IPR012198">
    <property type="entry name" value="cAMP_dep_PK_reg_su"/>
</dbReference>
<evidence type="ECO:0000313" key="10">
    <source>
        <dbReference type="EMBL" id="MIC88939.1"/>
    </source>
</evidence>
<evidence type="ECO:0000256" key="5">
    <source>
        <dbReference type="ARBA" id="ARBA00022741"/>
    </source>
</evidence>
<feature type="domain" description="Cyclic nucleotide-binding" evidence="9">
    <location>
        <begin position="132"/>
        <end position="247"/>
    </location>
</feature>
<sequence>MASGADEEQSLRDCEAYVQRHNIQQILKDCIVQLCVSRPENPISFLREYFQKLEREALSKAKQQNIQTATPPGEDELSPPIPTQVAARRPRRGAVSAETYSEEDATTYVKKVVPKDYKTMAALSKAIAKNVLFIHLDDNERSDIFDAMFPVVHSASEVIIQQGDEGDNFYVIDQGEVEVFVNGEIVTTIGDAGSFGELALIYGTPRAATVKAKTDVKLWAIDRDTYRRILMGSTIRKRKMYEEFLTKVSILENLDKWERLTVADALEPVTFEDGNVIVRQGEPGDDFFIISEGTAVVLQQRSENEDPIEVGHLGPSDYFGEIALLLDRPRAATVVAKGSLKCVKLDRARFERVLGPCADILKRNISQYNSFVSLSV</sequence>
<dbReference type="PRINTS" id="PR00103">
    <property type="entry name" value="CAMPKINASE"/>
</dbReference>
<dbReference type="PROSITE" id="PS00888">
    <property type="entry name" value="CNMP_BINDING_1"/>
    <property type="match status" value="2"/>
</dbReference>
<feature type="binding site" evidence="7">
    <location>
        <position position="321"/>
    </location>
    <ligand>
        <name>3',5'-cyclic AMP</name>
        <dbReference type="ChEBI" id="CHEBI:58165"/>
        <label>2</label>
    </ligand>
</feature>
<keyword evidence="6 7" id="KW-0114">cAMP</keyword>
<dbReference type="GO" id="GO:0034236">
    <property type="term" value="F:protein kinase A catalytic subunit binding"/>
    <property type="evidence" value="ECO:0007669"/>
    <property type="project" value="TreeGrafter"/>
</dbReference>
<dbReference type="Pfam" id="PF02197">
    <property type="entry name" value="RIIa"/>
    <property type="match status" value="1"/>
</dbReference>
<dbReference type="PANTHER" id="PTHR11635:SF152">
    <property type="entry name" value="CAMP-DEPENDENT PROTEIN KINASE TYPE I REGULATORY SUBUNIT-RELATED"/>
    <property type="match status" value="1"/>
</dbReference>
<evidence type="ECO:0000256" key="8">
    <source>
        <dbReference type="SAM" id="MobiDB-lite"/>
    </source>
</evidence>
<dbReference type="Gene3D" id="2.60.120.10">
    <property type="entry name" value="Jelly Rolls"/>
    <property type="match status" value="2"/>
</dbReference>